<evidence type="ECO:0000313" key="2">
    <source>
        <dbReference type="EMBL" id="KAL3500287.1"/>
    </source>
</evidence>
<dbReference type="EMBL" id="JBJUIK010000016">
    <property type="protein sequence ID" value="KAL3500287.1"/>
    <property type="molecule type" value="Genomic_DNA"/>
</dbReference>
<dbReference type="AlphaFoldDB" id="A0ABD2Y1I0"/>
<evidence type="ECO:0000256" key="1">
    <source>
        <dbReference type="SAM" id="MobiDB-lite"/>
    </source>
</evidence>
<comment type="caution">
    <text evidence="2">The sequence shown here is derived from an EMBL/GenBank/DDBJ whole genome shotgun (WGS) entry which is preliminary data.</text>
</comment>
<name>A0ABD2Y1I0_9GENT</name>
<dbReference type="Proteomes" id="UP001630127">
    <property type="component" value="Unassembled WGS sequence"/>
</dbReference>
<feature type="compositionally biased region" description="Basic and acidic residues" evidence="1">
    <location>
        <begin position="96"/>
        <end position="106"/>
    </location>
</feature>
<evidence type="ECO:0000313" key="3">
    <source>
        <dbReference type="Proteomes" id="UP001630127"/>
    </source>
</evidence>
<keyword evidence="3" id="KW-1185">Reference proteome</keyword>
<protein>
    <submittedName>
        <fullName evidence="2">Uncharacterized protein</fullName>
    </submittedName>
</protein>
<feature type="region of interest" description="Disordered" evidence="1">
    <location>
        <begin position="69"/>
        <end position="106"/>
    </location>
</feature>
<reference evidence="2 3" key="1">
    <citation type="submission" date="2024-11" db="EMBL/GenBank/DDBJ databases">
        <title>A near-complete genome assembly of Cinchona calisaya.</title>
        <authorList>
            <person name="Lian D.C."/>
            <person name="Zhao X.W."/>
            <person name="Wei L."/>
        </authorList>
    </citation>
    <scope>NUCLEOTIDE SEQUENCE [LARGE SCALE GENOMIC DNA]</scope>
    <source>
        <tissue evidence="2">Nenye</tissue>
    </source>
</reference>
<accession>A0ABD2Y1I0</accession>
<proteinExistence type="predicted"/>
<organism evidence="2 3">
    <name type="scientific">Cinchona calisaya</name>
    <dbReference type="NCBI Taxonomy" id="153742"/>
    <lineage>
        <taxon>Eukaryota</taxon>
        <taxon>Viridiplantae</taxon>
        <taxon>Streptophyta</taxon>
        <taxon>Embryophyta</taxon>
        <taxon>Tracheophyta</taxon>
        <taxon>Spermatophyta</taxon>
        <taxon>Magnoliopsida</taxon>
        <taxon>eudicotyledons</taxon>
        <taxon>Gunneridae</taxon>
        <taxon>Pentapetalae</taxon>
        <taxon>asterids</taxon>
        <taxon>lamiids</taxon>
        <taxon>Gentianales</taxon>
        <taxon>Rubiaceae</taxon>
        <taxon>Cinchonoideae</taxon>
        <taxon>Cinchoneae</taxon>
        <taxon>Cinchona</taxon>
    </lineage>
</organism>
<gene>
    <name evidence="2" type="ORF">ACH5RR_039380</name>
</gene>
<sequence>MSKLIDVDAITVHPANSSSKAAPIASLIQATRKRSRARLLSNQVRARIFQKRKQLLLWPLQRPEVQAAPRSPQAVRLSFKRDKAPRTQPFNTSLPEVRRDLPQQKS</sequence>